<organism evidence="1 2">
    <name type="scientific">Planotetraspora thailandica</name>
    <dbReference type="NCBI Taxonomy" id="487172"/>
    <lineage>
        <taxon>Bacteria</taxon>
        <taxon>Bacillati</taxon>
        <taxon>Actinomycetota</taxon>
        <taxon>Actinomycetes</taxon>
        <taxon>Streptosporangiales</taxon>
        <taxon>Streptosporangiaceae</taxon>
        <taxon>Planotetraspora</taxon>
    </lineage>
</organism>
<accession>A0A8J3VE54</accession>
<sequence length="199" mass="22128">MVPNLDFYAADDDWISVIETVFDLGLFRVFESDSEPDCELREFQAVPDVPDGPRGRHLALFVVGSGPDPMARRIDLLPGAFGDATFRYCCEGWGLIQLYYGGSIGTQELRWSHTNHNTEKRASAWATTLQRLGDPAEWNWAAVTSASGRLNRVIRRMAVSKIGSHPVLPHAARVIAHASLQYEYGVGIHATPSYGLNRR</sequence>
<dbReference type="AlphaFoldDB" id="A0A8J3VE54"/>
<reference evidence="1" key="1">
    <citation type="submission" date="2021-01" db="EMBL/GenBank/DDBJ databases">
        <title>Whole genome shotgun sequence of Planotetraspora thailandica NBRC 104271.</title>
        <authorList>
            <person name="Komaki H."/>
            <person name="Tamura T."/>
        </authorList>
    </citation>
    <scope>NUCLEOTIDE SEQUENCE</scope>
    <source>
        <strain evidence="1">NBRC 104271</strain>
    </source>
</reference>
<name>A0A8J3VE54_9ACTN</name>
<evidence type="ECO:0000313" key="1">
    <source>
        <dbReference type="EMBL" id="GII56325.1"/>
    </source>
</evidence>
<keyword evidence="2" id="KW-1185">Reference proteome</keyword>
<dbReference type="EMBL" id="BOOR01000034">
    <property type="protein sequence ID" value="GII56325.1"/>
    <property type="molecule type" value="Genomic_DNA"/>
</dbReference>
<dbReference type="Proteomes" id="UP000605992">
    <property type="component" value="Unassembled WGS sequence"/>
</dbReference>
<dbReference type="RefSeq" id="WP_203946463.1">
    <property type="nucleotide sequence ID" value="NZ_BOOR01000034.1"/>
</dbReference>
<protein>
    <submittedName>
        <fullName evidence="1">Uncharacterized protein</fullName>
    </submittedName>
</protein>
<gene>
    <name evidence="1" type="ORF">Pth03_47140</name>
</gene>
<comment type="caution">
    <text evidence="1">The sequence shown here is derived from an EMBL/GenBank/DDBJ whole genome shotgun (WGS) entry which is preliminary data.</text>
</comment>
<proteinExistence type="predicted"/>
<evidence type="ECO:0000313" key="2">
    <source>
        <dbReference type="Proteomes" id="UP000605992"/>
    </source>
</evidence>